<dbReference type="PANTHER" id="PTHR22955:SF77">
    <property type="entry name" value="ASPARTIC PUTATIVE DOMAIN-CONTAINING PROTEIN-RELATED"/>
    <property type="match status" value="1"/>
</dbReference>
<accession>A0A8X6WZN7</accession>
<protein>
    <submittedName>
        <fullName evidence="1">Integrase catalytic domain-containing protein</fullName>
    </submittedName>
</protein>
<organism evidence="1 2">
    <name type="scientific">Trichonephila inaurata madagascariensis</name>
    <dbReference type="NCBI Taxonomy" id="2747483"/>
    <lineage>
        <taxon>Eukaryota</taxon>
        <taxon>Metazoa</taxon>
        <taxon>Ecdysozoa</taxon>
        <taxon>Arthropoda</taxon>
        <taxon>Chelicerata</taxon>
        <taxon>Arachnida</taxon>
        <taxon>Araneae</taxon>
        <taxon>Araneomorphae</taxon>
        <taxon>Entelegynae</taxon>
        <taxon>Araneoidea</taxon>
        <taxon>Nephilidae</taxon>
        <taxon>Trichonephila</taxon>
        <taxon>Trichonephila inaurata</taxon>
    </lineage>
</organism>
<dbReference type="AlphaFoldDB" id="A0A8X6WZN7"/>
<comment type="caution">
    <text evidence="1">The sequence shown here is derived from an EMBL/GenBank/DDBJ whole genome shotgun (WGS) entry which is preliminary data.</text>
</comment>
<dbReference type="Pfam" id="PF05380">
    <property type="entry name" value="Peptidase_A17"/>
    <property type="match status" value="1"/>
</dbReference>
<dbReference type="Proteomes" id="UP000886998">
    <property type="component" value="Unassembled WGS sequence"/>
</dbReference>
<sequence length="197" mass="22042">MPDKDIQGLGYSDASEAAYGAVVYMHCVKEDRTTTTKLIGSKSRVAPIKVISIPRLELSACLLLAQLVEKVRLSLQVHLAKIILHTDSTIAIAWINTPANQLKTFVGNRVSKIQTLTENFEWKHIPSAQNPADIISRGVNPEELSSLTLWWNDPQHLDIPEQFIEPSITSSDELYLCSNPTLSSKTRVLAIRWQKHC</sequence>
<dbReference type="InterPro" id="IPR008042">
    <property type="entry name" value="Retrotrans_Pao"/>
</dbReference>
<dbReference type="OrthoDB" id="8057024at2759"/>
<dbReference type="PANTHER" id="PTHR22955">
    <property type="entry name" value="RETROTRANSPOSON"/>
    <property type="match status" value="1"/>
</dbReference>
<name>A0A8X6WZN7_9ARAC</name>
<gene>
    <name evidence="1" type="primary">AVEN_143526_1</name>
    <name evidence="1" type="ORF">TNIN_369361</name>
</gene>
<evidence type="ECO:0000313" key="1">
    <source>
        <dbReference type="EMBL" id="GFY44302.1"/>
    </source>
</evidence>
<evidence type="ECO:0000313" key="2">
    <source>
        <dbReference type="Proteomes" id="UP000886998"/>
    </source>
</evidence>
<keyword evidence="2" id="KW-1185">Reference proteome</keyword>
<reference evidence="1" key="1">
    <citation type="submission" date="2020-08" db="EMBL/GenBank/DDBJ databases">
        <title>Multicomponent nature underlies the extraordinary mechanical properties of spider dragline silk.</title>
        <authorList>
            <person name="Kono N."/>
            <person name="Nakamura H."/>
            <person name="Mori M."/>
            <person name="Yoshida Y."/>
            <person name="Ohtoshi R."/>
            <person name="Malay A.D."/>
            <person name="Moran D.A.P."/>
            <person name="Tomita M."/>
            <person name="Numata K."/>
            <person name="Arakawa K."/>
        </authorList>
    </citation>
    <scope>NUCLEOTIDE SEQUENCE</scope>
</reference>
<proteinExistence type="predicted"/>
<dbReference type="EMBL" id="BMAV01004180">
    <property type="protein sequence ID" value="GFY44302.1"/>
    <property type="molecule type" value="Genomic_DNA"/>
</dbReference>